<proteinExistence type="predicted"/>
<accession>A0A8J2KA50</accession>
<evidence type="ECO:0000313" key="2">
    <source>
        <dbReference type="Proteomes" id="UP000708208"/>
    </source>
</evidence>
<keyword evidence="2" id="KW-1185">Reference proteome</keyword>
<comment type="caution">
    <text evidence="1">The sequence shown here is derived from an EMBL/GenBank/DDBJ whole genome shotgun (WGS) entry which is preliminary data.</text>
</comment>
<organism evidence="1 2">
    <name type="scientific">Allacma fusca</name>
    <dbReference type="NCBI Taxonomy" id="39272"/>
    <lineage>
        <taxon>Eukaryota</taxon>
        <taxon>Metazoa</taxon>
        <taxon>Ecdysozoa</taxon>
        <taxon>Arthropoda</taxon>
        <taxon>Hexapoda</taxon>
        <taxon>Collembola</taxon>
        <taxon>Symphypleona</taxon>
        <taxon>Sminthuridae</taxon>
        <taxon>Allacma</taxon>
    </lineage>
</organism>
<dbReference type="EMBL" id="CAJVCH010288266">
    <property type="protein sequence ID" value="CAG7785063.1"/>
    <property type="molecule type" value="Genomic_DNA"/>
</dbReference>
<name>A0A8J2KA50_9HEXA</name>
<sequence>MPEFFREGKVKIGSRDRAKLNSNFMLMTSIGERFNFQLIMYRREWRWYRTDKLTELLKEEKSLVSKVMNQLVFPAGKPYVSIEEDVSRCDNVAYVDFQSTILNMKVPKFRRRTVQSKPFLMGKESLLYGIYGWGFDKSYGSHVFEFLEKLMES</sequence>
<evidence type="ECO:0000313" key="1">
    <source>
        <dbReference type="EMBL" id="CAG7785063.1"/>
    </source>
</evidence>
<gene>
    <name evidence="1" type="ORF">AFUS01_LOCUS23713</name>
</gene>
<dbReference type="AlphaFoldDB" id="A0A8J2KA50"/>
<dbReference type="OrthoDB" id="8299208at2759"/>
<protein>
    <submittedName>
        <fullName evidence="1">Uncharacterized protein</fullName>
    </submittedName>
</protein>
<dbReference type="Proteomes" id="UP000708208">
    <property type="component" value="Unassembled WGS sequence"/>
</dbReference>
<reference evidence="1" key="1">
    <citation type="submission" date="2021-06" db="EMBL/GenBank/DDBJ databases">
        <authorList>
            <person name="Hodson N. C."/>
            <person name="Mongue J. A."/>
            <person name="Jaron S. K."/>
        </authorList>
    </citation>
    <scope>NUCLEOTIDE SEQUENCE</scope>
</reference>